<dbReference type="SUPFAM" id="SSF48029">
    <property type="entry name" value="FliG"/>
    <property type="match status" value="2"/>
</dbReference>
<protein>
    <recommendedName>
        <fullName evidence="4 11">Flagellar motor switch protein FliG</fullName>
    </recommendedName>
</protein>
<evidence type="ECO:0000256" key="11">
    <source>
        <dbReference type="PIRNR" id="PIRNR003161"/>
    </source>
</evidence>
<dbReference type="GO" id="GO:0071973">
    <property type="term" value="P:bacterial-type flagellum-dependent cell motility"/>
    <property type="evidence" value="ECO:0007669"/>
    <property type="project" value="InterPro"/>
</dbReference>
<comment type="caution">
    <text evidence="15">The sequence shown here is derived from an EMBL/GenBank/DDBJ whole genome shotgun (WGS) entry which is preliminary data.</text>
</comment>
<dbReference type="Pfam" id="PF01706">
    <property type="entry name" value="FliG_C"/>
    <property type="match status" value="1"/>
</dbReference>
<keyword evidence="16" id="KW-1185">Reference proteome</keyword>
<comment type="function">
    <text evidence="10 11">FliG is one of three proteins (FliG, FliN, FliM) that forms the rotor-mounted switch complex (C ring), located at the base of the basal body. This complex interacts with the CheY and CheZ chemotaxis proteins, in addition to contacting components of the motor that determine the direction of flagellar rotation.</text>
</comment>
<dbReference type="GO" id="GO:0009425">
    <property type="term" value="C:bacterial-type flagellum basal body"/>
    <property type="evidence" value="ECO:0007669"/>
    <property type="project" value="UniProtKB-SubCell"/>
</dbReference>
<keyword evidence="11" id="KW-0997">Cell inner membrane</keyword>
<dbReference type="EMBL" id="PVZS01000018">
    <property type="protein sequence ID" value="PSC03979.1"/>
    <property type="molecule type" value="Genomic_DNA"/>
</dbReference>
<dbReference type="InterPro" id="IPR028263">
    <property type="entry name" value="FliG_N"/>
</dbReference>
<proteinExistence type="inferred from homology"/>
<evidence type="ECO:0000256" key="4">
    <source>
        <dbReference type="ARBA" id="ARBA00021870"/>
    </source>
</evidence>
<feature type="domain" description="Flagellar motor switch protein FliG middle" evidence="13">
    <location>
        <begin position="128"/>
        <end position="200"/>
    </location>
</feature>
<evidence type="ECO:0000256" key="8">
    <source>
        <dbReference type="ARBA" id="ARBA00023136"/>
    </source>
</evidence>
<dbReference type="GO" id="GO:0003774">
    <property type="term" value="F:cytoskeletal motor activity"/>
    <property type="evidence" value="ECO:0007669"/>
    <property type="project" value="InterPro"/>
</dbReference>
<evidence type="ECO:0000256" key="3">
    <source>
        <dbReference type="ARBA" id="ARBA00010299"/>
    </source>
</evidence>
<evidence type="ECO:0000256" key="1">
    <source>
        <dbReference type="ARBA" id="ARBA00004117"/>
    </source>
</evidence>
<name>A0A2T1HR38_9HYPH</name>
<evidence type="ECO:0000256" key="6">
    <source>
        <dbReference type="ARBA" id="ARBA00022500"/>
    </source>
</evidence>
<comment type="subcellular location">
    <subcellularLocation>
        <location evidence="1 11">Bacterial flagellum basal body</location>
    </subcellularLocation>
    <subcellularLocation>
        <location evidence="11">Cell inner membrane</location>
        <topology evidence="11">Peripheral membrane protein</topology>
        <orientation evidence="11">Cytoplasmic side</orientation>
    </subcellularLocation>
    <subcellularLocation>
        <location evidence="2">Cell membrane</location>
        <topology evidence="2">Peripheral membrane protein</topology>
        <orientation evidence="2">Cytoplasmic side</orientation>
    </subcellularLocation>
</comment>
<dbReference type="GO" id="GO:0005886">
    <property type="term" value="C:plasma membrane"/>
    <property type="evidence" value="ECO:0007669"/>
    <property type="project" value="UniProtKB-SubCell"/>
</dbReference>
<dbReference type="InterPro" id="IPR032779">
    <property type="entry name" value="FliG_M"/>
</dbReference>
<keyword evidence="15" id="KW-0966">Cell projection</keyword>
<evidence type="ECO:0000259" key="13">
    <source>
        <dbReference type="Pfam" id="PF14841"/>
    </source>
</evidence>
<evidence type="ECO:0000256" key="9">
    <source>
        <dbReference type="ARBA" id="ARBA00023143"/>
    </source>
</evidence>
<dbReference type="Pfam" id="PF14842">
    <property type="entry name" value="FliG_N"/>
    <property type="match status" value="1"/>
</dbReference>
<dbReference type="InterPro" id="IPR000090">
    <property type="entry name" value="Flg_Motor_Flig"/>
</dbReference>
<evidence type="ECO:0000313" key="16">
    <source>
        <dbReference type="Proteomes" id="UP000239772"/>
    </source>
</evidence>
<dbReference type="Pfam" id="PF14841">
    <property type="entry name" value="FliG_M"/>
    <property type="match status" value="1"/>
</dbReference>
<keyword evidence="9 11" id="KW-0975">Bacterial flagellum</keyword>
<dbReference type="OrthoDB" id="9780302at2"/>
<dbReference type="Proteomes" id="UP000239772">
    <property type="component" value="Unassembled WGS sequence"/>
</dbReference>
<dbReference type="PANTHER" id="PTHR30534:SF0">
    <property type="entry name" value="FLAGELLAR MOTOR SWITCH PROTEIN FLIG"/>
    <property type="match status" value="1"/>
</dbReference>
<dbReference type="PRINTS" id="PR00954">
    <property type="entry name" value="FLGMOTORFLIG"/>
</dbReference>
<accession>A0A2T1HR38</accession>
<keyword evidence="15" id="KW-0282">Flagellum</keyword>
<evidence type="ECO:0000259" key="14">
    <source>
        <dbReference type="Pfam" id="PF14842"/>
    </source>
</evidence>
<evidence type="ECO:0000313" key="15">
    <source>
        <dbReference type="EMBL" id="PSC03979.1"/>
    </source>
</evidence>
<keyword evidence="6 11" id="KW-0145">Chemotaxis</keyword>
<keyword evidence="8 11" id="KW-0472">Membrane</keyword>
<organism evidence="15 16">
    <name type="scientific">Alsobacter soli</name>
    <dbReference type="NCBI Taxonomy" id="2109933"/>
    <lineage>
        <taxon>Bacteria</taxon>
        <taxon>Pseudomonadati</taxon>
        <taxon>Pseudomonadota</taxon>
        <taxon>Alphaproteobacteria</taxon>
        <taxon>Hyphomicrobiales</taxon>
        <taxon>Alsobacteraceae</taxon>
        <taxon>Alsobacter</taxon>
    </lineage>
</organism>
<dbReference type="NCBIfam" id="TIGR00207">
    <property type="entry name" value="fliG"/>
    <property type="match status" value="1"/>
</dbReference>
<dbReference type="InterPro" id="IPR011002">
    <property type="entry name" value="FliG_a-hlx"/>
</dbReference>
<dbReference type="AlphaFoldDB" id="A0A2T1HR38"/>
<evidence type="ECO:0000259" key="12">
    <source>
        <dbReference type="Pfam" id="PF01706"/>
    </source>
</evidence>
<comment type="similarity">
    <text evidence="3 11">Belongs to the FliG family.</text>
</comment>
<feature type="domain" description="Flagellar motor switch protein FliG C-terminal" evidence="12">
    <location>
        <begin position="228"/>
        <end position="334"/>
    </location>
</feature>
<keyword evidence="7 11" id="KW-0283">Flagellar rotation</keyword>
<dbReference type="InterPro" id="IPR023087">
    <property type="entry name" value="Flg_Motor_Flig_C"/>
</dbReference>
<feature type="domain" description="Flagellar motor switch protein FliG N-terminal" evidence="14">
    <location>
        <begin position="17"/>
        <end position="118"/>
    </location>
</feature>
<dbReference type="Gene3D" id="1.10.220.30">
    <property type="match status" value="3"/>
</dbReference>
<dbReference type="PANTHER" id="PTHR30534">
    <property type="entry name" value="FLAGELLAR MOTOR SWITCH PROTEIN FLIG"/>
    <property type="match status" value="1"/>
</dbReference>
<evidence type="ECO:0000256" key="2">
    <source>
        <dbReference type="ARBA" id="ARBA00004413"/>
    </source>
</evidence>
<gene>
    <name evidence="15" type="primary">fliG</name>
    <name evidence="15" type="ORF">SLNSH_16230</name>
</gene>
<evidence type="ECO:0000256" key="5">
    <source>
        <dbReference type="ARBA" id="ARBA00022475"/>
    </source>
</evidence>
<dbReference type="PIRSF" id="PIRSF003161">
    <property type="entry name" value="FliG"/>
    <property type="match status" value="1"/>
</dbReference>
<sequence length="346" mass="38374">MREALRVAQAEARSLKELSGLERAAILLLVLGEEHGGALWESLDDDELRKVSLAMSTLGTVPASLVEQVLADLAGQTNRLTVVGDYERTQELLSKLLPKDRVGPIMEEIRGPAGRTIWQRLSNVQDHLLANYLKTEHPQTVALILSRIKAEHSAKVLAMLPEDFATDVMLRILQLDTVSKDTLDQVEDSLRTNFIANLSQTTRRDAHDLLAEIFNSFDRTNESKFMEALERSAFKSAEKIRALMFTFEDITKLDPNSAQALVRAIDKTDLAKALKGASESTKNFFTSKMTTRAATIFNDEMAGLGPIRLKEVDEAQQKIIATAKAMADRGEIIIAKTGNEEDVVLE</sequence>
<reference evidence="16" key="1">
    <citation type="submission" date="2018-03" db="EMBL/GenBank/DDBJ databases">
        <authorList>
            <person name="Sun L."/>
            <person name="Liu H."/>
            <person name="Chen W."/>
            <person name="Huang K."/>
            <person name="Liu W."/>
            <person name="Gao X."/>
        </authorList>
    </citation>
    <scope>NUCLEOTIDE SEQUENCE [LARGE SCALE GENOMIC DNA]</scope>
    <source>
        <strain evidence="16">SH9</strain>
    </source>
</reference>
<evidence type="ECO:0000256" key="10">
    <source>
        <dbReference type="ARBA" id="ARBA00025598"/>
    </source>
</evidence>
<keyword evidence="5 11" id="KW-1003">Cell membrane</keyword>
<evidence type="ECO:0000256" key="7">
    <source>
        <dbReference type="ARBA" id="ARBA00022779"/>
    </source>
</evidence>
<dbReference type="GO" id="GO:0006935">
    <property type="term" value="P:chemotaxis"/>
    <property type="evidence" value="ECO:0007669"/>
    <property type="project" value="UniProtKB-KW"/>
</dbReference>
<keyword evidence="15" id="KW-0969">Cilium</keyword>